<accession>A0ABW4MZP7</accession>
<name>A0ABW4MZP7_9CAUL</name>
<evidence type="ECO:0008006" key="3">
    <source>
        <dbReference type="Google" id="ProtNLM"/>
    </source>
</evidence>
<evidence type="ECO:0000313" key="2">
    <source>
        <dbReference type="Proteomes" id="UP001597237"/>
    </source>
</evidence>
<protein>
    <recommendedName>
        <fullName evidence="3">DUF2188 domain-containing protein</fullName>
    </recommendedName>
</protein>
<dbReference type="EMBL" id="JBHUEY010000001">
    <property type="protein sequence ID" value="MFD1783082.1"/>
    <property type="molecule type" value="Genomic_DNA"/>
</dbReference>
<comment type="caution">
    <text evidence="1">The sequence shown here is derived from an EMBL/GenBank/DDBJ whole genome shotgun (WGS) entry which is preliminary data.</text>
</comment>
<reference evidence="2" key="1">
    <citation type="journal article" date="2019" name="Int. J. Syst. Evol. Microbiol.">
        <title>The Global Catalogue of Microorganisms (GCM) 10K type strain sequencing project: providing services to taxonomists for standard genome sequencing and annotation.</title>
        <authorList>
            <consortium name="The Broad Institute Genomics Platform"/>
            <consortium name="The Broad Institute Genome Sequencing Center for Infectious Disease"/>
            <person name="Wu L."/>
            <person name="Ma J."/>
        </authorList>
    </citation>
    <scope>NUCLEOTIDE SEQUENCE [LARGE SCALE GENOMIC DNA]</scope>
    <source>
        <strain evidence="2">DFY28</strain>
    </source>
</reference>
<keyword evidence="2" id="KW-1185">Reference proteome</keyword>
<proteinExistence type="predicted"/>
<dbReference type="Proteomes" id="UP001597237">
    <property type="component" value="Unassembled WGS sequence"/>
</dbReference>
<dbReference type="RefSeq" id="WP_377284230.1">
    <property type="nucleotide sequence ID" value="NZ_JBHRSI010000015.1"/>
</dbReference>
<evidence type="ECO:0000313" key="1">
    <source>
        <dbReference type="EMBL" id="MFD1783082.1"/>
    </source>
</evidence>
<gene>
    <name evidence="1" type="ORF">ACFSC0_06725</name>
</gene>
<organism evidence="1 2">
    <name type="scientific">Phenylobacterium terrae</name>
    <dbReference type="NCBI Taxonomy" id="2665495"/>
    <lineage>
        <taxon>Bacteria</taxon>
        <taxon>Pseudomonadati</taxon>
        <taxon>Pseudomonadota</taxon>
        <taxon>Alphaproteobacteria</taxon>
        <taxon>Caulobacterales</taxon>
        <taxon>Caulobacteraceae</taxon>
        <taxon>Phenylobacterium</taxon>
    </lineage>
</organism>
<sequence length="65" mass="7765">MRTYSYFIHDDRYSVPTLHFAVVPDEDRARELARRQLMSSPHYQSIEVHENGRAVFRQERSGFHA</sequence>